<feature type="compositionally biased region" description="Polar residues" evidence="1">
    <location>
        <begin position="1"/>
        <end position="10"/>
    </location>
</feature>
<comment type="caution">
    <text evidence="2">The sequence shown here is derived from an EMBL/GenBank/DDBJ whole genome shotgun (WGS) entry which is preliminary data.</text>
</comment>
<proteinExistence type="predicted"/>
<feature type="non-terminal residue" evidence="2">
    <location>
        <position position="27"/>
    </location>
</feature>
<evidence type="ECO:0000256" key="1">
    <source>
        <dbReference type="SAM" id="MobiDB-lite"/>
    </source>
</evidence>
<evidence type="ECO:0000313" key="2">
    <source>
        <dbReference type="EMBL" id="MCI47359.1"/>
    </source>
</evidence>
<feature type="region of interest" description="Disordered" evidence="1">
    <location>
        <begin position="1"/>
        <end position="27"/>
    </location>
</feature>
<accession>A0A392SFC8</accession>
<protein>
    <submittedName>
        <fullName evidence="2">Uncharacterized protein</fullName>
    </submittedName>
</protein>
<evidence type="ECO:0000313" key="3">
    <source>
        <dbReference type="Proteomes" id="UP000265520"/>
    </source>
</evidence>
<name>A0A392SFC8_9FABA</name>
<keyword evidence="3" id="KW-1185">Reference proteome</keyword>
<organism evidence="2 3">
    <name type="scientific">Trifolium medium</name>
    <dbReference type="NCBI Taxonomy" id="97028"/>
    <lineage>
        <taxon>Eukaryota</taxon>
        <taxon>Viridiplantae</taxon>
        <taxon>Streptophyta</taxon>
        <taxon>Embryophyta</taxon>
        <taxon>Tracheophyta</taxon>
        <taxon>Spermatophyta</taxon>
        <taxon>Magnoliopsida</taxon>
        <taxon>eudicotyledons</taxon>
        <taxon>Gunneridae</taxon>
        <taxon>Pentapetalae</taxon>
        <taxon>rosids</taxon>
        <taxon>fabids</taxon>
        <taxon>Fabales</taxon>
        <taxon>Fabaceae</taxon>
        <taxon>Papilionoideae</taxon>
        <taxon>50 kb inversion clade</taxon>
        <taxon>NPAAA clade</taxon>
        <taxon>Hologalegina</taxon>
        <taxon>IRL clade</taxon>
        <taxon>Trifolieae</taxon>
        <taxon>Trifolium</taxon>
    </lineage>
</organism>
<dbReference type="EMBL" id="LXQA010371387">
    <property type="protein sequence ID" value="MCI47359.1"/>
    <property type="molecule type" value="Genomic_DNA"/>
</dbReference>
<dbReference type="Proteomes" id="UP000265520">
    <property type="component" value="Unassembled WGS sequence"/>
</dbReference>
<sequence>MDEDTGNQNHQGHEENVFQGYGSSSST</sequence>
<dbReference type="AlphaFoldDB" id="A0A392SFC8"/>
<reference evidence="2 3" key="1">
    <citation type="journal article" date="2018" name="Front. Plant Sci.">
        <title>Red Clover (Trifolium pratense) and Zigzag Clover (T. medium) - A Picture of Genomic Similarities and Differences.</title>
        <authorList>
            <person name="Dluhosova J."/>
            <person name="Istvanek J."/>
            <person name="Nedelnik J."/>
            <person name="Repkova J."/>
        </authorList>
    </citation>
    <scope>NUCLEOTIDE SEQUENCE [LARGE SCALE GENOMIC DNA]</scope>
    <source>
        <strain evidence="3">cv. 10/8</strain>
        <tissue evidence="2">Leaf</tissue>
    </source>
</reference>